<evidence type="ECO:0000256" key="2">
    <source>
        <dbReference type="ARBA" id="ARBA00001947"/>
    </source>
</evidence>
<evidence type="ECO:0000256" key="10">
    <source>
        <dbReference type="ARBA" id="ARBA00048968"/>
    </source>
</evidence>
<dbReference type="NCBIfam" id="TIGR00726">
    <property type="entry name" value="peptidoglycan editing factor PgeF"/>
    <property type="match status" value="1"/>
</dbReference>
<evidence type="ECO:0000313" key="14">
    <source>
        <dbReference type="Proteomes" id="UP000628775"/>
    </source>
</evidence>
<organism evidence="13 14">
    <name type="scientific">Pullulanibacillus camelliae</name>
    <dbReference type="NCBI Taxonomy" id="1707096"/>
    <lineage>
        <taxon>Bacteria</taxon>
        <taxon>Bacillati</taxon>
        <taxon>Bacillota</taxon>
        <taxon>Bacilli</taxon>
        <taxon>Bacillales</taxon>
        <taxon>Sporolactobacillaceae</taxon>
        <taxon>Pullulanibacillus</taxon>
    </lineage>
</organism>
<comment type="catalytic activity">
    <reaction evidence="11">
        <text>S-methyl-5'-thioadenosine + phosphate = 5-(methylsulfanyl)-alpha-D-ribose 1-phosphate + adenine</text>
        <dbReference type="Rhea" id="RHEA:11852"/>
        <dbReference type="ChEBI" id="CHEBI:16708"/>
        <dbReference type="ChEBI" id="CHEBI:17509"/>
        <dbReference type="ChEBI" id="CHEBI:43474"/>
        <dbReference type="ChEBI" id="CHEBI:58533"/>
        <dbReference type="EC" id="2.4.2.28"/>
    </reaction>
    <physiologicalReaction direction="left-to-right" evidence="11">
        <dbReference type="Rhea" id="RHEA:11853"/>
    </physiologicalReaction>
</comment>
<evidence type="ECO:0000256" key="5">
    <source>
        <dbReference type="ARBA" id="ARBA00022679"/>
    </source>
</evidence>
<dbReference type="InterPro" id="IPR003730">
    <property type="entry name" value="Cu_polyphenol_OxRdtase"/>
</dbReference>
<evidence type="ECO:0000256" key="7">
    <source>
        <dbReference type="ARBA" id="ARBA00022801"/>
    </source>
</evidence>
<dbReference type="EMBL" id="BMIR01000008">
    <property type="protein sequence ID" value="GGE41426.1"/>
    <property type="molecule type" value="Genomic_DNA"/>
</dbReference>
<name>A0A8J2VZK0_9BACL</name>
<dbReference type="CDD" id="cd16833">
    <property type="entry name" value="YfiH"/>
    <property type="match status" value="1"/>
</dbReference>
<dbReference type="SUPFAM" id="SSF64438">
    <property type="entry name" value="CNF1/YfiH-like putative cysteine hydrolases"/>
    <property type="match status" value="1"/>
</dbReference>
<dbReference type="Gene3D" id="3.60.140.10">
    <property type="entry name" value="CNF1/YfiH-like putative cysteine hydrolases"/>
    <property type="match status" value="1"/>
</dbReference>
<comment type="catalytic activity">
    <reaction evidence="1">
        <text>inosine + phosphate = alpha-D-ribose 1-phosphate + hypoxanthine</text>
        <dbReference type="Rhea" id="RHEA:27646"/>
        <dbReference type="ChEBI" id="CHEBI:17368"/>
        <dbReference type="ChEBI" id="CHEBI:17596"/>
        <dbReference type="ChEBI" id="CHEBI:43474"/>
        <dbReference type="ChEBI" id="CHEBI:57720"/>
        <dbReference type="EC" id="2.4.2.1"/>
    </reaction>
    <physiologicalReaction direction="left-to-right" evidence="1">
        <dbReference type="Rhea" id="RHEA:27647"/>
    </physiologicalReaction>
</comment>
<protein>
    <recommendedName>
        <fullName evidence="12">Purine nucleoside phosphorylase</fullName>
    </recommendedName>
</protein>
<dbReference type="GO" id="GO:0016787">
    <property type="term" value="F:hydrolase activity"/>
    <property type="evidence" value="ECO:0007669"/>
    <property type="project" value="UniProtKB-KW"/>
</dbReference>
<dbReference type="Pfam" id="PF02578">
    <property type="entry name" value="Cu-oxidase_4"/>
    <property type="match status" value="1"/>
</dbReference>
<evidence type="ECO:0000256" key="12">
    <source>
        <dbReference type="RuleBase" id="RU361274"/>
    </source>
</evidence>
<sequence>MATEPFIQQSIEALELAPIPFSNGQIRLGFTSRNGGYSPDPYASFNMGYHVGDAAEAVTNNRLKLGECLHISTDQWVTPEQVHGNTVLRVTKEQGGQGALDLESAISSCDGLYTTDRDLLLTACFADCVPVFFYSKKTPVVGIAHAGWKGTAGEIVGQMVKAWQRDFVLDPKEMMAVIGPSIGKCCYEVDARVIEAIHALSAIDTSSAIEDKTAGKYMLDLKLVNKLILQKYGLLEENISLSHYCTGCRTDLFYSHRMENGRTGRMLGYIALLSGDVQ</sequence>
<dbReference type="RefSeq" id="WP_188693045.1">
    <property type="nucleotide sequence ID" value="NZ_BMIR01000008.1"/>
</dbReference>
<comment type="function">
    <text evidence="3">Purine nucleoside enzyme that catalyzes the phosphorolysis of adenosine and inosine nucleosides, yielding D-ribose 1-phosphate and the respective free bases, adenine and hypoxanthine. Also catalyzes the phosphorolysis of S-methyl-5'-thioadenosine into adenine and S-methyl-5-thio-alpha-D-ribose 1-phosphate. Also has adenosine deaminase activity.</text>
</comment>
<comment type="cofactor">
    <cofactor evidence="2">
        <name>Zn(2+)</name>
        <dbReference type="ChEBI" id="CHEBI:29105"/>
    </cofactor>
</comment>
<evidence type="ECO:0000256" key="6">
    <source>
        <dbReference type="ARBA" id="ARBA00022723"/>
    </source>
</evidence>
<dbReference type="GO" id="GO:0017061">
    <property type="term" value="F:S-methyl-5-thioadenosine phosphorylase activity"/>
    <property type="evidence" value="ECO:0007669"/>
    <property type="project" value="UniProtKB-EC"/>
</dbReference>
<keyword evidence="7" id="KW-0378">Hydrolase</keyword>
<dbReference type="PANTHER" id="PTHR30616">
    <property type="entry name" value="UNCHARACTERIZED PROTEIN YFIH"/>
    <property type="match status" value="1"/>
</dbReference>
<proteinExistence type="inferred from homology"/>
<evidence type="ECO:0000256" key="1">
    <source>
        <dbReference type="ARBA" id="ARBA00000553"/>
    </source>
</evidence>
<keyword evidence="8" id="KW-0862">Zinc</keyword>
<dbReference type="PANTHER" id="PTHR30616:SF2">
    <property type="entry name" value="PURINE NUCLEOSIDE PHOSPHORYLASE LACC1"/>
    <property type="match status" value="1"/>
</dbReference>
<comment type="similarity">
    <text evidence="4 12">Belongs to the purine nucleoside phosphorylase YfiH/LACC1 family.</text>
</comment>
<dbReference type="InterPro" id="IPR038371">
    <property type="entry name" value="Cu_polyphenol_OxRdtase_sf"/>
</dbReference>
<evidence type="ECO:0000256" key="4">
    <source>
        <dbReference type="ARBA" id="ARBA00007353"/>
    </source>
</evidence>
<reference evidence="13" key="1">
    <citation type="journal article" date="2014" name="Int. J. Syst. Evol. Microbiol.">
        <title>Complete genome sequence of Corynebacterium casei LMG S-19264T (=DSM 44701T), isolated from a smear-ripened cheese.</title>
        <authorList>
            <consortium name="US DOE Joint Genome Institute (JGI-PGF)"/>
            <person name="Walter F."/>
            <person name="Albersmeier A."/>
            <person name="Kalinowski J."/>
            <person name="Ruckert C."/>
        </authorList>
    </citation>
    <scope>NUCLEOTIDE SEQUENCE</scope>
    <source>
        <strain evidence="13">CGMCC 1.15371</strain>
    </source>
</reference>
<dbReference type="AlphaFoldDB" id="A0A8J2VZK0"/>
<keyword evidence="6" id="KW-0479">Metal-binding</keyword>
<evidence type="ECO:0000256" key="3">
    <source>
        <dbReference type="ARBA" id="ARBA00003215"/>
    </source>
</evidence>
<dbReference type="Proteomes" id="UP000628775">
    <property type="component" value="Unassembled WGS sequence"/>
</dbReference>
<comment type="caution">
    <text evidence="13">The sequence shown here is derived from an EMBL/GenBank/DDBJ whole genome shotgun (WGS) entry which is preliminary data.</text>
</comment>
<accession>A0A8J2VZK0</accession>
<evidence type="ECO:0000256" key="11">
    <source>
        <dbReference type="ARBA" id="ARBA00049893"/>
    </source>
</evidence>
<evidence type="ECO:0000256" key="8">
    <source>
        <dbReference type="ARBA" id="ARBA00022833"/>
    </source>
</evidence>
<dbReference type="GO" id="GO:0005507">
    <property type="term" value="F:copper ion binding"/>
    <property type="evidence" value="ECO:0007669"/>
    <property type="project" value="TreeGrafter"/>
</dbReference>
<comment type="catalytic activity">
    <reaction evidence="9">
        <text>adenosine + H2O + H(+) = inosine + NH4(+)</text>
        <dbReference type="Rhea" id="RHEA:24408"/>
        <dbReference type="ChEBI" id="CHEBI:15377"/>
        <dbReference type="ChEBI" id="CHEBI:15378"/>
        <dbReference type="ChEBI" id="CHEBI:16335"/>
        <dbReference type="ChEBI" id="CHEBI:17596"/>
        <dbReference type="ChEBI" id="CHEBI:28938"/>
        <dbReference type="EC" id="3.5.4.4"/>
    </reaction>
    <physiologicalReaction direction="left-to-right" evidence="9">
        <dbReference type="Rhea" id="RHEA:24409"/>
    </physiologicalReaction>
</comment>
<keyword evidence="5" id="KW-0808">Transferase</keyword>
<dbReference type="InterPro" id="IPR011324">
    <property type="entry name" value="Cytotoxic_necrot_fac-like_cat"/>
</dbReference>
<keyword evidence="14" id="KW-1185">Reference proteome</keyword>
<gene>
    <name evidence="13" type="primary">ylmD</name>
    <name evidence="13" type="ORF">GCM10011391_20240</name>
</gene>
<reference evidence="13" key="2">
    <citation type="submission" date="2020-09" db="EMBL/GenBank/DDBJ databases">
        <authorList>
            <person name="Sun Q."/>
            <person name="Zhou Y."/>
        </authorList>
    </citation>
    <scope>NUCLEOTIDE SEQUENCE</scope>
    <source>
        <strain evidence="13">CGMCC 1.15371</strain>
    </source>
</reference>
<evidence type="ECO:0000256" key="9">
    <source>
        <dbReference type="ARBA" id="ARBA00047989"/>
    </source>
</evidence>
<evidence type="ECO:0000313" key="13">
    <source>
        <dbReference type="EMBL" id="GGE41426.1"/>
    </source>
</evidence>
<comment type="catalytic activity">
    <reaction evidence="10">
        <text>adenosine + phosphate = alpha-D-ribose 1-phosphate + adenine</text>
        <dbReference type="Rhea" id="RHEA:27642"/>
        <dbReference type="ChEBI" id="CHEBI:16335"/>
        <dbReference type="ChEBI" id="CHEBI:16708"/>
        <dbReference type="ChEBI" id="CHEBI:43474"/>
        <dbReference type="ChEBI" id="CHEBI:57720"/>
        <dbReference type="EC" id="2.4.2.1"/>
    </reaction>
    <physiologicalReaction direction="left-to-right" evidence="10">
        <dbReference type="Rhea" id="RHEA:27643"/>
    </physiologicalReaction>
</comment>